<evidence type="ECO:0000256" key="5">
    <source>
        <dbReference type="SAM" id="Coils"/>
    </source>
</evidence>
<gene>
    <name evidence="9" type="ORF">H4Q32_013735</name>
</gene>
<name>A0ABQ8LU33_LABRO</name>
<dbReference type="Pfam" id="PF07647">
    <property type="entry name" value="SAM_2"/>
    <property type="match status" value="1"/>
</dbReference>
<feature type="region of interest" description="Disordered" evidence="6">
    <location>
        <begin position="362"/>
        <end position="389"/>
    </location>
</feature>
<dbReference type="CDD" id="cd21159">
    <property type="entry name" value="XendoU"/>
    <property type="match status" value="1"/>
</dbReference>
<reference evidence="9 10" key="1">
    <citation type="submission" date="2022-01" db="EMBL/GenBank/DDBJ databases">
        <title>A high-quality chromosome-level genome assembly of rohu carp, Labeo rohita.</title>
        <authorList>
            <person name="Arick M.A. II"/>
            <person name="Hsu C.-Y."/>
            <person name="Magbanua Z."/>
            <person name="Pechanova O."/>
            <person name="Grover C."/>
            <person name="Miller E."/>
            <person name="Thrash A."/>
            <person name="Ezzel L."/>
            <person name="Alam S."/>
            <person name="Benzie J."/>
            <person name="Hamilton M."/>
            <person name="Karsi A."/>
            <person name="Lawrence M.L."/>
            <person name="Peterson D.G."/>
        </authorList>
    </citation>
    <scope>NUCLEOTIDE SEQUENCE [LARGE SCALE GENOMIC DNA]</scope>
    <source>
        <strain evidence="10">BAU-BD-2019</strain>
        <tissue evidence="9">Blood</tissue>
    </source>
</reference>
<dbReference type="PANTHER" id="PTHR12587">
    <property type="entry name" value="LAR INTERACTING PROTEIN LIP -RELATED PROTEIN"/>
    <property type="match status" value="1"/>
</dbReference>
<dbReference type="Pfam" id="PF00536">
    <property type="entry name" value="SAM_1"/>
    <property type="match status" value="2"/>
</dbReference>
<feature type="compositionally biased region" description="Low complexity" evidence="6">
    <location>
        <begin position="377"/>
        <end position="389"/>
    </location>
</feature>
<dbReference type="InterPro" id="IPR037617">
    <property type="entry name" value="LIPB1/2_SAM_1"/>
</dbReference>
<dbReference type="Proteomes" id="UP000830375">
    <property type="component" value="Unassembled WGS sequence"/>
</dbReference>
<evidence type="ECO:0000256" key="2">
    <source>
        <dbReference type="ARBA" id="ARBA00022737"/>
    </source>
</evidence>
<dbReference type="SMART" id="SM00454">
    <property type="entry name" value="SAM"/>
    <property type="match status" value="3"/>
</dbReference>
<feature type="domain" description="EndoU" evidence="8">
    <location>
        <begin position="1020"/>
        <end position="1287"/>
    </location>
</feature>
<organism evidence="9 10">
    <name type="scientific">Labeo rohita</name>
    <name type="common">Indian major carp</name>
    <name type="synonym">Cyprinus rohita</name>
    <dbReference type="NCBI Taxonomy" id="84645"/>
    <lineage>
        <taxon>Eukaryota</taxon>
        <taxon>Metazoa</taxon>
        <taxon>Chordata</taxon>
        <taxon>Craniata</taxon>
        <taxon>Vertebrata</taxon>
        <taxon>Euteleostomi</taxon>
        <taxon>Actinopterygii</taxon>
        <taxon>Neopterygii</taxon>
        <taxon>Teleostei</taxon>
        <taxon>Ostariophysi</taxon>
        <taxon>Cypriniformes</taxon>
        <taxon>Cyprinidae</taxon>
        <taxon>Labeoninae</taxon>
        <taxon>Labeonini</taxon>
        <taxon>Labeo</taxon>
    </lineage>
</organism>
<feature type="compositionally biased region" description="Basic and acidic residues" evidence="6">
    <location>
        <begin position="467"/>
        <end position="476"/>
    </location>
</feature>
<evidence type="ECO:0000256" key="4">
    <source>
        <dbReference type="ARBA" id="ARBA00023054"/>
    </source>
</evidence>
<dbReference type="Pfam" id="PF09412">
    <property type="entry name" value="XendoU"/>
    <property type="match status" value="1"/>
</dbReference>
<keyword evidence="2" id="KW-0677">Repeat</keyword>
<dbReference type="Pfam" id="PF26022">
    <property type="entry name" value="CC_Liprin_beta"/>
    <property type="match status" value="1"/>
</dbReference>
<evidence type="ECO:0000259" key="7">
    <source>
        <dbReference type="PROSITE" id="PS50105"/>
    </source>
</evidence>
<evidence type="ECO:0000259" key="8">
    <source>
        <dbReference type="PROSITE" id="PS51959"/>
    </source>
</evidence>
<accession>A0ABQ8LU33</accession>
<evidence type="ECO:0000256" key="3">
    <source>
        <dbReference type="ARBA" id="ARBA00022801"/>
    </source>
</evidence>
<evidence type="ECO:0000256" key="1">
    <source>
        <dbReference type="ARBA" id="ARBA00007547"/>
    </source>
</evidence>
<protein>
    <submittedName>
        <fullName evidence="9">Liprin-beta-1</fullName>
    </submittedName>
</protein>
<feature type="region of interest" description="Disordered" evidence="6">
    <location>
        <begin position="294"/>
        <end position="320"/>
    </location>
</feature>
<dbReference type="InterPro" id="IPR037619">
    <property type="entry name" value="LIPB1/2_SAM_3rd"/>
</dbReference>
<evidence type="ECO:0000313" key="9">
    <source>
        <dbReference type="EMBL" id="KAI2653472.1"/>
    </source>
</evidence>
<keyword evidence="10" id="KW-1185">Reference proteome</keyword>
<feature type="compositionally biased region" description="Basic and acidic residues" evidence="6">
    <location>
        <begin position="527"/>
        <end position="537"/>
    </location>
</feature>
<dbReference type="PROSITE" id="PS50105">
    <property type="entry name" value="SAM_DOMAIN"/>
    <property type="match status" value="2"/>
</dbReference>
<comment type="similarity">
    <text evidence="1">Belongs to the liprin family. Liprin-beta subfamily.</text>
</comment>
<feature type="region of interest" description="Disordered" evidence="6">
    <location>
        <begin position="425"/>
        <end position="565"/>
    </location>
</feature>
<dbReference type="InterPro" id="IPR058914">
    <property type="entry name" value="LIPB1/2_CC"/>
</dbReference>
<feature type="coiled-coil region" evidence="5">
    <location>
        <begin position="323"/>
        <end position="357"/>
    </location>
</feature>
<keyword evidence="3" id="KW-0378">Hydrolase</keyword>
<feature type="domain" description="SAM" evidence="7">
    <location>
        <begin position="626"/>
        <end position="690"/>
    </location>
</feature>
<feature type="compositionally biased region" description="Basic and acidic residues" evidence="6">
    <location>
        <begin position="294"/>
        <end position="305"/>
    </location>
</feature>
<sequence>MTSHIPTLIVDMALAREQQRAENQPTFHPKDVLCSLDPSQGHPVQMNTQLDMKMNGKGSTELNKMMSDASDMLAAALEQMDGIIAGSKALDYSNGIFDCQSPTSPFMGSLRALNLLEDLRGVLELMDAEERESLRCQIPDSTADSLVEWLHGHLIRDLDLCLDEHREKLNATEEMLQQELLCRSALETQKLELMAEVSNLKLKLTAIEKERLDFDDSEGLILEINELRYRISEMESERLQYEKKLKSTKSLMAKLSSLKLKMGQMQYEKQRKEQKIQALKEELVTLRRQLDGRDGDLRRLQDETGSRSPTPAGLDSTERDMEVQKMKKAMESLMAANEEKDRKIEELRQSLMRYKKVQEMVMSAQGRKDKVKEGDSDGSNSDSSLSMSTALSVSMDTEKSLLSYTEEVAARGQNEATTFVSTLQVPSLTVSSPDKADSDSVLEHMASSSEKECQEPTQTQETPLDESPDKAFDEFNKITTLPPKSPSSSRTAEDDSFGTRKMRSSFGRGFFKIKGGKRTASAPNLAETERDGTDHLDLAGMPQRSSNSDSTQTLPTSPEGKKKSKGIKALFGKLKRSQSTTFNLDDNLSEGEFKRGGVRATAGPRLGWSRDLQNANSELDAPFARWSREQVCDWMQEQGLGLYVNLARQWVASGQTLLQASQQDLERELGIKHPLHRKKLQLALQALGSEEDDNKGKLDYHWVTRWLDDIGLPQYKTQFDEGRVDGRMLHYMTVVLRLNNYDPNCLRRRPSDENNISPAEISQWTNHRVMEWLRSVDLAEYAPNLRGSGVHGGLMVLEPRFNVETMALLLNIPPNKTLLRRHLATHFNLLVGSEAQQLKQECLENPDYTLLTATAKVKPHKLAFGGFGRKKKQEDNEEYVCPMDVEMPKGRSFQKGYRGMELQIYDDDLDRFDQMEDSEGTVRQIGAFSEGINNLTSMLKEDEFFKEISTSFPNASVKDDDSSVHESIPGAHLTGRALARLLQQKKKTALGLTMGKGYDFGWILVLSALFSFSDASSQTVNQELSNIFNELWKLDVNRLKPGTHYSISLQGKAGYIPQGSTSAVDHASSPLFSSVDEAKLNSITTYARFMKLLDNYERSTGVAERVTAEEVTENNSFLDAILETAVMKGKSRSDLRQFKSQLYYMWFRLYHRDRNGGEDSSGFEHVFVGETKFGREIMGLHNWVQFYLQEKQKLLDYKGYKARDNDVPDKDDHVLNVQFSWHGLVKPVASTFVGVSPEFEMAIFTILFLTSTEKTTTAVVNLDEYQLEMVVHRHGRSIGTAYPKMLSSNNRHV</sequence>
<keyword evidence="4 5" id="KW-0175">Coiled coil</keyword>
<feature type="coiled-coil region" evidence="5">
    <location>
        <begin position="183"/>
        <end position="289"/>
    </location>
</feature>
<proteinExistence type="inferred from homology"/>
<feature type="compositionally biased region" description="Polar residues" evidence="6">
    <location>
        <begin position="543"/>
        <end position="556"/>
    </location>
</feature>
<dbReference type="InterPro" id="IPR029515">
    <property type="entry name" value="Liprin"/>
</dbReference>
<dbReference type="CDD" id="cd09569">
    <property type="entry name" value="SAM_liprin-beta1_2_repeat3"/>
    <property type="match status" value="1"/>
</dbReference>
<feature type="compositionally biased region" description="Basic and acidic residues" evidence="6">
    <location>
        <begin position="366"/>
        <end position="375"/>
    </location>
</feature>
<dbReference type="InterPro" id="IPR018998">
    <property type="entry name" value="EndoU_C"/>
</dbReference>
<dbReference type="EMBL" id="JACTAM010000018">
    <property type="protein sequence ID" value="KAI2653472.1"/>
    <property type="molecule type" value="Genomic_DNA"/>
</dbReference>
<evidence type="ECO:0000256" key="6">
    <source>
        <dbReference type="SAM" id="MobiDB-lite"/>
    </source>
</evidence>
<comment type="caution">
    <text evidence="9">The sequence shown here is derived from an EMBL/GenBank/DDBJ whole genome shotgun (WGS) entry which is preliminary data.</text>
</comment>
<evidence type="ECO:0000313" key="10">
    <source>
        <dbReference type="Proteomes" id="UP000830375"/>
    </source>
</evidence>
<dbReference type="Gene3D" id="1.10.150.50">
    <property type="entry name" value="Transcription Factor, Ets-1"/>
    <property type="match status" value="3"/>
</dbReference>
<feature type="domain" description="SAM" evidence="7">
    <location>
        <begin position="703"/>
        <end position="733"/>
    </location>
</feature>
<dbReference type="SUPFAM" id="SSF47769">
    <property type="entry name" value="SAM/Pointed domain"/>
    <property type="match status" value="3"/>
</dbReference>
<dbReference type="InterPro" id="IPR037227">
    <property type="entry name" value="EndoU-like"/>
</dbReference>
<dbReference type="InterPro" id="IPR001660">
    <property type="entry name" value="SAM"/>
</dbReference>
<dbReference type="InterPro" id="IPR013761">
    <property type="entry name" value="SAM/pointed_sf"/>
</dbReference>
<dbReference type="PANTHER" id="PTHR12587:SF16">
    <property type="entry name" value="LIPRIN-BETA-1"/>
    <property type="match status" value="1"/>
</dbReference>
<dbReference type="PROSITE" id="PS51959">
    <property type="entry name" value="ENDOU"/>
    <property type="match status" value="1"/>
</dbReference>
<dbReference type="CDD" id="cd09563">
    <property type="entry name" value="SAM_liprin-beta1_2_repeat1"/>
    <property type="match status" value="1"/>
</dbReference>
<dbReference type="SUPFAM" id="SSF142877">
    <property type="entry name" value="EndoU-like"/>
    <property type="match status" value="1"/>
</dbReference>